<organism evidence="1 2">
    <name type="scientific">Zhouia amylolytica AD3</name>
    <dbReference type="NCBI Taxonomy" id="1286632"/>
    <lineage>
        <taxon>Bacteria</taxon>
        <taxon>Pseudomonadati</taxon>
        <taxon>Bacteroidota</taxon>
        <taxon>Flavobacteriia</taxon>
        <taxon>Flavobacteriales</taxon>
        <taxon>Flavobacteriaceae</taxon>
        <taxon>Zhouia</taxon>
    </lineage>
</organism>
<dbReference type="Pfam" id="PF11013">
    <property type="entry name" value="DUF2851"/>
    <property type="match status" value="1"/>
</dbReference>
<dbReference type="PATRIC" id="fig|1286632.3.peg.340"/>
<comment type="caution">
    <text evidence="1">The sequence shown here is derived from an EMBL/GenBank/DDBJ whole genome shotgun (WGS) entry which is preliminary data.</text>
</comment>
<proteinExistence type="predicted"/>
<dbReference type="InterPro" id="IPR021272">
    <property type="entry name" value="DUF2851"/>
</dbReference>
<sequence>MNEQFLHYIWKLRKFDLNGVYHATNGRIRVISVGVHNHDAGPDFFNAKIEIDGQLWAGNVEIHVNASDWYVHGHEKDYNYQNVILHVVWEDDVVVYSYDGRIIPVLVMKPLIGFVTLSNYERLMRTQKQFINCETRIHEIDHFLWGRWLERLFFTRLQSKSAFIEGCLQQNGNDWEATLFRVLMRNFGYAINADSFESVATAVNHRIIRKMQNDYTAFESFLFGMTGLLEGEYSDTYFRDLKKLFCFQQRKYGLSSGAVIAPKFHRLRPLNFPTIRLSQIAHLYSKEVHLFSKIMDSNTKEAFYELFDVVAGPYWDTHYTFDKPSSKKSKKRTSKAFIDLIIINTVIPLKFKYAQYAGASFDEDLIGLMEALLPEKNSIIVKFAQLGVKVPNAFRSQSLLQLYTEYCRKNKCLQCEVGNKLINE</sequence>
<dbReference type="AlphaFoldDB" id="W2USH6"/>
<protein>
    <recommendedName>
        <fullName evidence="3">DUF2851 domain-containing protein</fullName>
    </recommendedName>
</protein>
<dbReference type="STRING" id="376730.SAMN04487906_2085"/>
<gene>
    <name evidence="1" type="ORF">P278_03400</name>
</gene>
<reference evidence="1 2" key="2">
    <citation type="journal article" date="2016" name="Genome Announc.">
        <title>Draft Genome Sequence of Zhouia amylolytica AD3, Isolated from Tidal Flat Sediment.</title>
        <authorList>
            <person name="Jia B."/>
            <person name="Jin H.M."/>
            <person name="Lee H.J."/>
            <person name="Jeon C.O."/>
        </authorList>
    </citation>
    <scope>NUCLEOTIDE SEQUENCE [LARGE SCALE GENOMIC DNA]</scope>
    <source>
        <strain evidence="1 2">AD3</strain>
    </source>
</reference>
<name>W2USH6_9FLAO</name>
<dbReference type="EMBL" id="AYXY01000001">
    <property type="protein sequence ID" value="ETN96914.1"/>
    <property type="molecule type" value="Genomic_DNA"/>
</dbReference>
<dbReference type="eggNOG" id="ENOG502Z7XW">
    <property type="taxonomic scope" value="Bacteria"/>
</dbReference>
<accession>W2USH6</accession>
<evidence type="ECO:0000313" key="1">
    <source>
        <dbReference type="EMBL" id="ETN96914.1"/>
    </source>
</evidence>
<reference evidence="2" key="1">
    <citation type="submission" date="2013-11" db="EMBL/GenBank/DDBJ databases">
        <title>Draft genome sequence from a member of Zhouia, isolated tidal flat.</title>
        <authorList>
            <person name="Jin H."/>
            <person name="Jeon C.O."/>
        </authorList>
    </citation>
    <scope>NUCLEOTIDE SEQUENCE [LARGE SCALE GENOMIC DNA]</scope>
    <source>
        <strain evidence="2">AD3</strain>
    </source>
</reference>
<keyword evidence="2" id="KW-1185">Reference proteome</keyword>
<dbReference type="Proteomes" id="UP000018850">
    <property type="component" value="Unassembled WGS sequence"/>
</dbReference>
<evidence type="ECO:0000313" key="2">
    <source>
        <dbReference type="Proteomes" id="UP000018850"/>
    </source>
</evidence>
<dbReference type="RefSeq" id="WP_038261254.1">
    <property type="nucleotide sequence ID" value="NZ_AYXY01000001.1"/>
</dbReference>
<evidence type="ECO:0008006" key="3">
    <source>
        <dbReference type="Google" id="ProtNLM"/>
    </source>
</evidence>